<evidence type="ECO:0000313" key="4">
    <source>
        <dbReference type="Proteomes" id="UP000256629"/>
    </source>
</evidence>
<name>A0A3D9HGU8_9FLAO</name>
<dbReference type="PROSITE" id="PS51781">
    <property type="entry name" value="SH3B"/>
    <property type="match status" value="1"/>
</dbReference>
<evidence type="ECO:0000256" key="1">
    <source>
        <dbReference type="SAM" id="SignalP"/>
    </source>
</evidence>
<sequence length="289" mass="33727">MTKYIYLAIVLMVFNMANAQEIRYVNADNGLFLRDKPSQDSKRLDKLVYGTQLEITERTHLKLDVQDNNHIVSGQWVKVSCTDDIHNNRTGYVFNGFLSEEKLNKRFRVGFEEFTIEFENLNAEMIDNPQTTTYSENKVDAIVELGETVENKILRIRHHSKFKKIEVFQRHENSITIMNEGPHCDLTEWKHYYSAWEPLKANTKNNVFTTMTYGPKAWNKFIKVDVDEYKQAVKIHCGEEWFDLIKDSKSINNASSGVSINKVYFKVIFTTMHDENIEKIVAFDIPMGC</sequence>
<dbReference type="Proteomes" id="UP000256629">
    <property type="component" value="Unassembled WGS sequence"/>
</dbReference>
<evidence type="ECO:0000313" key="3">
    <source>
        <dbReference type="EMBL" id="RED48742.1"/>
    </source>
</evidence>
<comment type="caution">
    <text evidence="3">The sequence shown here is derived from an EMBL/GenBank/DDBJ whole genome shotgun (WGS) entry which is preliminary data.</text>
</comment>
<keyword evidence="1" id="KW-0732">Signal</keyword>
<proteinExistence type="predicted"/>
<protein>
    <submittedName>
        <fullName evidence="3">SH3 domain-containing protein</fullName>
    </submittedName>
</protein>
<dbReference type="Gene3D" id="2.30.30.40">
    <property type="entry name" value="SH3 Domains"/>
    <property type="match status" value="1"/>
</dbReference>
<dbReference type="Pfam" id="PF08239">
    <property type="entry name" value="SH3_3"/>
    <property type="match status" value="1"/>
</dbReference>
<reference evidence="3 4" key="1">
    <citation type="submission" date="2018-07" db="EMBL/GenBank/DDBJ databases">
        <title>Genomic Encyclopedia of Type Strains, Phase III (KMG-III): the genomes of soil and plant-associated and newly described type strains.</title>
        <authorList>
            <person name="Whitman W."/>
        </authorList>
    </citation>
    <scope>NUCLEOTIDE SEQUENCE [LARGE SCALE GENOMIC DNA]</scope>
    <source>
        <strain evidence="3 4">CECT 8487</strain>
    </source>
</reference>
<evidence type="ECO:0000259" key="2">
    <source>
        <dbReference type="PROSITE" id="PS51781"/>
    </source>
</evidence>
<feature type="domain" description="SH3b" evidence="2">
    <location>
        <begin position="20"/>
        <end position="102"/>
    </location>
</feature>
<gene>
    <name evidence="3" type="ORF">DFQ02_10372</name>
</gene>
<dbReference type="OrthoDB" id="5984340at2"/>
<organism evidence="3 4">
    <name type="scientific">Seonamhaeicola aphaedonensis</name>
    <dbReference type="NCBI Taxonomy" id="1461338"/>
    <lineage>
        <taxon>Bacteria</taxon>
        <taxon>Pseudomonadati</taxon>
        <taxon>Bacteroidota</taxon>
        <taxon>Flavobacteriia</taxon>
        <taxon>Flavobacteriales</taxon>
        <taxon>Flavobacteriaceae</taxon>
    </lineage>
</organism>
<dbReference type="AlphaFoldDB" id="A0A3D9HGU8"/>
<feature type="signal peptide" evidence="1">
    <location>
        <begin position="1"/>
        <end position="19"/>
    </location>
</feature>
<keyword evidence="4" id="KW-1185">Reference proteome</keyword>
<dbReference type="EMBL" id="QRDX01000003">
    <property type="protein sequence ID" value="RED48742.1"/>
    <property type="molecule type" value="Genomic_DNA"/>
</dbReference>
<dbReference type="RefSeq" id="WP_116040127.1">
    <property type="nucleotide sequence ID" value="NZ_QRDX01000003.1"/>
</dbReference>
<accession>A0A3D9HGU8</accession>
<dbReference type="InterPro" id="IPR003646">
    <property type="entry name" value="SH3-like_bac-type"/>
</dbReference>
<feature type="chain" id="PRO_5017648566" evidence="1">
    <location>
        <begin position="20"/>
        <end position="289"/>
    </location>
</feature>